<name>A0A2H0UKF0_9BACT</name>
<dbReference type="InterPro" id="IPR000771">
    <property type="entry name" value="FBA_II"/>
</dbReference>
<dbReference type="SUPFAM" id="SSF51569">
    <property type="entry name" value="Aldolase"/>
    <property type="match status" value="1"/>
</dbReference>
<dbReference type="GO" id="GO:0005975">
    <property type="term" value="P:carbohydrate metabolic process"/>
    <property type="evidence" value="ECO:0007669"/>
    <property type="project" value="InterPro"/>
</dbReference>
<dbReference type="PANTHER" id="PTHR30304:SF0">
    <property type="entry name" value="D-TAGATOSE-1,6-BISPHOSPHATE ALDOLASE SUBUNIT GATY-RELATED"/>
    <property type="match status" value="1"/>
</dbReference>
<dbReference type="AlphaFoldDB" id="A0A2H0UKF0"/>
<sequence>MQTLRESLSWARENKVAIGHFNAADITMTKAVIESALDVSKDVGHKIPVIIGFSDGERDFFGIPEAVAYVRAAAKEYDHPIYINADHTATVQRSKDAVDADFDSVIIDAAKETLEDNIRATKEVVVYARGKASPALIEGEFGYIGSGSKVMDSLPEGAAITKDAIASVADSHRFVSETGVDLFAPAVGNVHGMLAKGKNPHLFIERIAEIREAVGVPLVLHGGSGVSDEDFTAAIAAGISIIHISTEMRRAWREGLEKGLADKPGEIAPYKVEPAAIDAMKAVITRRLRLFNNL</sequence>
<dbReference type="InterPro" id="IPR050246">
    <property type="entry name" value="Class_II_FBP_aldolase"/>
</dbReference>
<keyword evidence="2" id="KW-0479">Metal-binding</keyword>
<feature type="binding site" evidence="2">
    <location>
        <position position="140"/>
    </location>
    <ligand>
        <name>Zn(2+)</name>
        <dbReference type="ChEBI" id="CHEBI:29105"/>
        <label>2</label>
    </ligand>
</feature>
<dbReference type="GO" id="GO:0008270">
    <property type="term" value="F:zinc ion binding"/>
    <property type="evidence" value="ECO:0007669"/>
    <property type="project" value="InterPro"/>
</dbReference>
<feature type="binding site" evidence="2">
    <location>
        <position position="108"/>
    </location>
    <ligand>
        <name>Zn(2+)</name>
        <dbReference type="ChEBI" id="CHEBI:29105"/>
        <label>2</label>
    </ligand>
</feature>
<dbReference type="InterPro" id="IPR013785">
    <property type="entry name" value="Aldolase_TIM"/>
</dbReference>
<accession>A0A2H0UKF0</accession>
<evidence type="ECO:0000313" key="4">
    <source>
        <dbReference type="Proteomes" id="UP000229526"/>
    </source>
</evidence>
<comment type="caution">
    <text evidence="3">The sequence shown here is derived from an EMBL/GenBank/DDBJ whole genome shotgun (WGS) entry which is preliminary data.</text>
</comment>
<feature type="binding site" evidence="2">
    <location>
        <position position="87"/>
    </location>
    <ligand>
        <name>Zn(2+)</name>
        <dbReference type="ChEBI" id="CHEBI:29105"/>
        <label>1</label>
        <note>catalytic</note>
    </ligand>
</feature>
<feature type="active site" description="Proton donor" evidence="1">
    <location>
        <position position="86"/>
    </location>
</feature>
<evidence type="ECO:0000313" key="3">
    <source>
        <dbReference type="EMBL" id="PIR86884.1"/>
    </source>
</evidence>
<dbReference type="Gene3D" id="3.20.20.70">
    <property type="entry name" value="Aldolase class I"/>
    <property type="match status" value="1"/>
</dbReference>
<dbReference type="Pfam" id="PF01116">
    <property type="entry name" value="F_bP_aldolase"/>
    <property type="match status" value="1"/>
</dbReference>
<dbReference type="GO" id="GO:0016832">
    <property type="term" value="F:aldehyde-lyase activity"/>
    <property type="evidence" value="ECO:0007669"/>
    <property type="project" value="InterPro"/>
</dbReference>
<dbReference type="Proteomes" id="UP000229526">
    <property type="component" value="Unassembled WGS sequence"/>
</dbReference>
<proteinExistence type="predicted"/>
<protein>
    <submittedName>
        <fullName evidence="3">Tagatose-bisphosphate aldolase</fullName>
    </submittedName>
</protein>
<feature type="binding site" evidence="2">
    <location>
        <position position="221"/>
    </location>
    <ligand>
        <name>Zn(2+)</name>
        <dbReference type="ChEBI" id="CHEBI:29105"/>
        <label>1</label>
        <note>catalytic</note>
    </ligand>
</feature>
<evidence type="ECO:0000256" key="2">
    <source>
        <dbReference type="PIRSR" id="PIRSR001359-3"/>
    </source>
</evidence>
<dbReference type="PIRSF" id="PIRSF001359">
    <property type="entry name" value="F_bP_aldolase_II"/>
    <property type="match status" value="1"/>
</dbReference>
<comment type="cofactor">
    <cofactor evidence="2">
        <name>Zn(2+)</name>
        <dbReference type="ChEBI" id="CHEBI:29105"/>
    </cofactor>
    <text evidence="2">Binds 2 Zn(2+) ions per subunit. One is catalytic and the other provides a structural contribution.</text>
</comment>
<reference evidence="4" key="1">
    <citation type="submission" date="2017-09" db="EMBL/GenBank/DDBJ databases">
        <title>Depth-based differentiation of microbial function through sediment-hosted aquifers and enrichment of novel symbionts in the deep terrestrial subsurface.</title>
        <authorList>
            <person name="Probst A.J."/>
            <person name="Ladd B."/>
            <person name="Jarett J.K."/>
            <person name="Geller-Mcgrath D.E."/>
            <person name="Sieber C.M.K."/>
            <person name="Emerson J.B."/>
            <person name="Anantharaman K."/>
            <person name="Thomas B.C."/>
            <person name="Malmstrom R."/>
            <person name="Stieglmeier M."/>
            <person name="Klingl A."/>
            <person name="Woyke T."/>
            <person name="Ryan C.M."/>
            <person name="Banfield J.F."/>
        </authorList>
    </citation>
    <scope>NUCLEOTIDE SEQUENCE [LARGE SCALE GENOMIC DNA]</scope>
</reference>
<organism evidence="3 4">
    <name type="scientific">Candidatus Harrisonbacteria bacterium CG10_big_fil_rev_8_21_14_0_10_49_15</name>
    <dbReference type="NCBI Taxonomy" id="1974587"/>
    <lineage>
        <taxon>Bacteria</taxon>
        <taxon>Candidatus Harrisoniibacteriota</taxon>
    </lineage>
</organism>
<evidence type="ECO:0000256" key="1">
    <source>
        <dbReference type="PIRSR" id="PIRSR001359-1"/>
    </source>
</evidence>
<dbReference type="PANTHER" id="PTHR30304">
    <property type="entry name" value="D-TAGATOSE-1,6-BISPHOSPHATE ALDOLASE"/>
    <property type="match status" value="1"/>
</dbReference>
<feature type="binding site" evidence="2">
    <location>
        <position position="191"/>
    </location>
    <ligand>
        <name>Zn(2+)</name>
        <dbReference type="ChEBI" id="CHEBI:29105"/>
        <label>1</label>
        <note>catalytic</note>
    </ligand>
</feature>
<dbReference type="EMBL" id="PFBD01000023">
    <property type="protein sequence ID" value="PIR86884.1"/>
    <property type="molecule type" value="Genomic_DNA"/>
</dbReference>
<keyword evidence="2" id="KW-0862">Zinc</keyword>
<gene>
    <name evidence="3" type="ORF">COU11_03455</name>
</gene>